<dbReference type="InterPro" id="IPR000782">
    <property type="entry name" value="FAS1_domain"/>
</dbReference>
<sequence length="510" mass="56944">MKNRISSIWPGIVLLLAAIFVSCKDDWDSHFDRSENLPDENLWEIIRSEASLASFVKVVEATGYDSLLTSTQTYTVWAPVNDALSGIDMNDKEELLRIVNNHIARYSNSTAMPVDESVVMLNGKRLMYASDGTLTFGSATLLQKDRLASNGILHTVSEVIPYSYNLYEYAQTHSDYSELYDFISSFNEKVVSEELSTSLEIVYIDYNPLLESIYGIGYVQDEDSTYTMLLPDNGAWDKAYEQIAPYFKAPTHNGQEYADSLQKVQASLAIVNSLVYRKLVEEPFAQYDSLVSTTGTVTHNVPSLFAGTTFIKGSNGNIYTTSALNYEPLDTWNPEIVIECEDEDGRTVNGSSTAFVRTVSVGDNFTDVSNNSYLEVTGSDQASVSFQIPNILSGKYEVYVDFVPPIVDGEEFETERAQVEFELEYMNTNGRTKTSDGKRATVTGTEKVRATAFTGVTMPVANYYDNLWWSETSHTAADAKVTTTLTVYAEKTSKNVAKFRIDKIRFVPVN</sequence>
<accession>A0A7G1HSH0</accession>
<dbReference type="AlphaFoldDB" id="A0A7G1HSH0"/>
<dbReference type="Pfam" id="PF02469">
    <property type="entry name" value="Fasciclin"/>
    <property type="match status" value="1"/>
</dbReference>
<reference evidence="3" key="1">
    <citation type="submission" date="2020-07" db="EMBL/GenBank/DDBJ databases">
        <title>Complete genome sequencing of Coprobacter sp. strain 2CBH44.</title>
        <authorList>
            <person name="Sakamoto M."/>
            <person name="Murakami T."/>
            <person name="Mori H."/>
        </authorList>
    </citation>
    <scope>NUCLEOTIDE SEQUENCE [LARGE SCALE GENOMIC DNA]</scope>
    <source>
        <strain evidence="3">2CBH44</strain>
    </source>
</reference>
<organism evidence="2 3">
    <name type="scientific">Coprobacter secundus subsp. similis</name>
    <dbReference type="NCBI Taxonomy" id="2751153"/>
    <lineage>
        <taxon>Bacteria</taxon>
        <taxon>Pseudomonadati</taxon>
        <taxon>Bacteroidota</taxon>
        <taxon>Bacteroidia</taxon>
        <taxon>Bacteroidales</taxon>
        <taxon>Barnesiellaceae</taxon>
        <taxon>Coprobacter</taxon>
    </lineage>
</organism>
<keyword evidence="3" id="KW-1185">Reference proteome</keyword>
<dbReference type="KEGG" id="copr:Cop2CBH44_03060"/>
<dbReference type="SUPFAM" id="SSF82153">
    <property type="entry name" value="FAS1 domain"/>
    <property type="match status" value="1"/>
</dbReference>
<dbReference type="InterPro" id="IPR050904">
    <property type="entry name" value="Adhesion/Biosynth-related"/>
</dbReference>
<dbReference type="PANTHER" id="PTHR10900:SF77">
    <property type="entry name" value="FI19380P1"/>
    <property type="match status" value="1"/>
</dbReference>
<protein>
    <recommendedName>
        <fullName evidence="1">FAS1 domain-containing protein</fullName>
    </recommendedName>
</protein>
<gene>
    <name evidence="2" type="ORF">Cop2CBH44_03060</name>
</gene>
<evidence type="ECO:0000259" key="1">
    <source>
        <dbReference type="PROSITE" id="PS50213"/>
    </source>
</evidence>
<name>A0A7G1HSH0_9BACT</name>
<dbReference type="Gene3D" id="2.30.180.10">
    <property type="entry name" value="FAS1 domain"/>
    <property type="match status" value="1"/>
</dbReference>
<feature type="domain" description="FAS1" evidence="1">
    <location>
        <begin position="39"/>
        <end position="160"/>
    </location>
</feature>
<dbReference type="PROSITE" id="PS51257">
    <property type="entry name" value="PROKAR_LIPOPROTEIN"/>
    <property type="match status" value="1"/>
</dbReference>
<dbReference type="InterPro" id="IPR036378">
    <property type="entry name" value="FAS1_dom_sf"/>
</dbReference>
<evidence type="ECO:0000313" key="2">
    <source>
        <dbReference type="EMBL" id="BCI61953.1"/>
    </source>
</evidence>
<dbReference type="PANTHER" id="PTHR10900">
    <property type="entry name" value="PERIOSTIN-RELATED"/>
    <property type="match status" value="1"/>
</dbReference>
<dbReference type="EMBL" id="AP023322">
    <property type="protein sequence ID" value="BCI61953.1"/>
    <property type="molecule type" value="Genomic_DNA"/>
</dbReference>
<dbReference type="RefSeq" id="WP_200755419.1">
    <property type="nucleotide sequence ID" value="NZ_AP023322.1"/>
</dbReference>
<dbReference type="Proteomes" id="UP000594042">
    <property type="component" value="Chromosome"/>
</dbReference>
<evidence type="ECO:0000313" key="3">
    <source>
        <dbReference type="Proteomes" id="UP000594042"/>
    </source>
</evidence>
<dbReference type="PROSITE" id="PS50213">
    <property type="entry name" value="FAS1"/>
    <property type="match status" value="1"/>
</dbReference>
<proteinExistence type="predicted"/>